<dbReference type="InterPro" id="IPR050672">
    <property type="entry name" value="FBXO45-Fsn/SPSB_families"/>
</dbReference>
<dbReference type="SUPFAM" id="SSF49899">
    <property type="entry name" value="Concanavalin A-like lectins/glucanases"/>
    <property type="match status" value="1"/>
</dbReference>
<dbReference type="PANTHER" id="PTHR12245">
    <property type="entry name" value="SPRY DOMAIN CONTAINING SOCS BOX PROTEIN"/>
    <property type="match status" value="1"/>
</dbReference>
<dbReference type="InterPro" id="IPR013320">
    <property type="entry name" value="ConA-like_dom_sf"/>
</dbReference>
<dbReference type="GO" id="GO:0019005">
    <property type="term" value="C:SCF ubiquitin ligase complex"/>
    <property type="evidence" value="ECO:0007669"/>
    <property type="project" value="TreeGrafter"/>
</dbReference>
<dbReference type="Proteomes" id="UP000479000">
    <property type="component" value="Unassembled WGS sequence"/>
</dbReference>
<keyword evidence="3" id="KW-1185">Reference proteome</keyword>
<feature type="region of interest" description="Disordered" evidence="1">
    <location>
        <begin position="106"/>
        <end position="134"/>
    </location>
</feature>
<dbReference type="Gene3D" id="2.60.120.920">
    <property type="match status" value="1"/>
</dbReference>
<name>A0A6H5G591_9HEMI</name>
<organism evidence="2 3">
    <name type="scientific">Nesidiocoris tenuis</name>
    <dbReference type="NCBI Taxonomy" id="355587"/>
    <lineage>
        <taxon>Eukaryota</taxon>
        <taxon>Metazoa</taxon>
        <taxon>Ecdysozoa</taxon>
        <taxon>Arthropoda</taxon>
        <taxon>Hexapoda</taxon>
        <taxon>Insecta</taxon>
        <taxon>Pterygota</taxon>
        <taxon>Neoptera</taxon>
        <taxon>Paraneoptera</taxon>
        <taxon>Hemiptera</taxon>
        <taxon>Heteroptera</taxon>
        <taxon>Panheteroptera</taxon>
        <taxon>Cimicomorpha</taxon>
        <taxon>Miridae</taxon>
        <taxon>Dicyphina</taxon>
        <taxon>Nesidiocoris</taxon>
    </lineage>
</organism>
<dbReference type="InterPro" id="IPR043136">
    <property type="entry name" value="B30.2/SPRY_sf"/>
</dbReference>
<evidence type="ECO:0000313" key="2">
    <source>
        <dbReference type="EMBL" id="CAA9997721.1"/>
    </source>
</evidence>
<dbReference type="GO" id="GO:0043161">
    <property type="term" value="P:proteasome-mediated ubiquitin-dependent protein catabolic process"/>
    <property type="evidence" value="ECO:0007669"/>
    <property type="project" value="TreeGrafter"/>
</dbReference>
<reference evidence="2 3" key="1">
    <citation type="submission" date="2020-02" db="EMBL/GenBank/DDBJ databases">
        <authorList>
            <person name="Ferguson B K."/>
        </authorList>
    </citation>
    <scope>NUCLEOTIDE SEQUENCE [LARGE SCALE GENOMIC DNA]</scope>
</reference>
<protein>
    <submittedName>
        <fullName evidence="2">Uncharacterized protein</fullName>
    </submittedName>
</protein>
<gene>
    <name evidence="2" type="ORF">NTEN_LOCUS4015</name>
</gene>
<proteinExistence type="predicted"/>
<dbReference type="AlphaFoldDB" id="A0A6H5G591"/>
<evidence type="ECO:0000313" key="3">
    <source>
        <dbReference type="Proteomes" id="UP000479000"/>
    </source>
</evidence>
<evidence type="ECO:0000256" key="1">
    <source>
        <dbReference type="SAM" id="MobiDB-lite"/>
    </source>
</evidence>
<sequence>MSFSRRRINSENAECYSDENEFNLLQCGCTGSEVQKGNNSTILRFHHARSKMLTIFEIGQRGLQRLDEKFREGVRIGLARAGNGGAPRTSADSFCLWKGKIQQQKAHTKIHTIPSRVDQTEGPPEPSLSHHSTRSRFNVLRQRFLSQLPTEFDLAPHLRGQCLAGQRIFGIKRLRRIRRDVNSRRPIFNLYFNYRVIRQLKMPNSRGISSRPASDQRTRNGGAVMPFETVQTVRSIGRTKRRRHPHEWAWDTEAASPSTLLSKQNREVRFHPNYSSGTAAIRGDTAFCRGNVYYWEIKMLTCLYGTDVWGAGTRMWSWSYRAGDATVVRMRSSRLLNCCAPCATPSCD</sequence>
<dbReference type="EMBL" id="CADCXU010005917">
    <property type="protein sequence ID" value="CAA9997721.1"/>
    <property type="molecule type" value="Genomic_DNA"/>
</dbReference>
<dbReference type="PANTHER" id="PTHR12245:SF5">
    <property type="entry name" value="SPRY DOMAIN-CONTAINING SOCS BOX PROTEIN 3"/>
    <property type="match status" value="1"/>
</dbReference>
<dbReference type="OrthoDB" id="5951542at2759"/>
<accession>A0A6H5G591</accession>